<gene>
    <name evidence="1" type="ORF">MYP_1050</name>
</gene>
<dbReference type="EMBL" id="BBLT01000002">
    <property type="protein sequence ID" value="GAL83822.1"/>
    <property type="molecule type" value="Genomic_DNA"/>
</dbReference>
<dbReference type="InterPro" id="IPR023393">
    <property type="entry name" value="START-like_dom_sf"/>
</dbReference>
<dbReference type="CDD" id="cd07822">
    <property type="entry name" value="SRPBCC_4"/>
    <property type="match status" value="1"/>
</dbReference>
<evidence type="ECO:0000313" key="2">
    <source>
        <dbReference type="Proteomes" id="UP000030185"/>
    </source>
</evidence>
<dbReference type="SUPFAM" id="SSF55961">
    <property type="entry name" value="Bet v1-like"/>
    <property type="match status" value="1"/>
</dbReference>
<dbReference type="InterPro" id="IPR019587">
    <property type="entry name" value="Polyketide_cyclase/dehydratase"/>
</dbReference>
<dbReference type="Pfam" id="PF10604">
    <property type="entry name" value="Polyketide_cyc2"/>
    <property type="match status" value="1"/>
</dbReference>
<dbReference type="Proteomes" id="UP000030185">
    <property type="component" value="Unassembled WGS sequence"/>
</dbReference>
<evidence type="ECO:0000313" key="1">
    <source>
        <dbReference type="EMBL" id="GAL83822.1"/>
    </source>
</evidence>
<accession>A0A098LBN6</accession>
<dbReference type="Gene3D" id="3.30.530.20">
    <property type="match status" value="1"/>
</dbReference>
<comment type="caution">
    <text evidence="1">The sequence shown here is derived from an EMBL/GenBank/DDBJ whole genome shotgun (WGS) entry which is preliminary data.</text>
</comment>
<dbReference type="PANTHER" id="PTHR36166">
    <property type="entry name" value="CHROMOSOME 9, WHOLE GENOME SHOTGUN SEQUENCE"/>
    <property type="match status" value="1"/>
</dbReference>
<keyword evidence="2" id="KW-1185">Reference proteome</keyword>
<name>A0A098LBN6_9BACT</name>
<dbReference type="OrthoDB" id="191189at2"/>
<dbReference type="RefSeq" id="WP_045459488.1">
    <property type="nucleotide sequence ID" value="NZ_BBLT01000002.1"/>
</dbReference>
<dbReference type="PANTHER" id="PTHR36166:SF1">
    <property type="entry name" value="SRPBCC DOMAIN-CONTAINING PROTEIN"/>
    <property type="match status" value="1"/>
</dbReference>
<dbReference type="AlphaFoldDB" id="A0A098LBN6"/>
<protein>
    <submittedName>
        <fullName evidence="1">Polyketide cyclase</fullName>
    </submittedName>
</protein>
<sequence>MAKEITTEIIIRSTPDKVWSILTDFEKYPTWNPFITSLTGKIETGKKIKVNIVPPGGPAMTFKPTILKNVPRKELAWLGSVFVKGLFDGEHRFELTDNEDGTVRFVQRERFEGVFVWMFNPQKTKDGFELMNRKLKALAEK</sequence>
<proteinExistence type="predicted"/>
<organism evidence="1 2">
    <name type="scientific">Sporocytophaga myxococcoides</name>
    <dbReference type="NCBI Taxonomy" id="153721"/>
    <lineage>
        <taxon>Bacteria</taxon>
        <taxon>Pseudomonadati</taxon>
        <taxon>Bacteroidota</taxon>
        <taxon>Cytophagia</taxon>
        <taxon>Cytophagales</taxon>
        <taxon>Cytophagaceae</taxon>
        <taxon>Sporocytophaga</taxon>
    </lineage>
</organism>
<dbReference type="eggNOG" id="COG4891">
    <property type="taxonomic scope" value="Bacteria"/>
</dbReference>
<reference evidence="1 2" key="1">
    <citation type="submission" date="2014-09" db="EMBL/GenBank/DDBJ databases">
        <title>Sporocytophaga myxococcoides PG-01 genome sequencing.</title>
        <authorList>
            <person name="Liu L."/>
            <person name="Gao P.J."/>
            <person name="Chen G.J."/>
            <person name="Wang L.S."/>
        </authorList>
    </citation>
    <scope>NUCLEOTIDE SEQUENCE [LARGE SCALE GENOMIC DNA]</scope>
    <source>
        <strain evidence="1 2">PG-01</strain>
    </source>
</reference>